<evidence type="ECO:0000313" key="1">
    <source>
        <dbReference type="EMBL" id="PTB70922.1"/>
    </source>
</evidence>
<accession>A0A2T4BNP9</accession>
<dbReference type="Proteomes" id="UP000241546">
    <property type="component" value="Unassembled WGS sequence"/>
</dbReference>
<dbReference type="EMBL" id="KZ680207">
    <property type="protein sequence ID" value="PTB70922.1"/>
    <property type="molecule type" value="Genomic_DNA"/>
</dbReference>
<dbReference type="OrthoDB" id="5229091at2759"/>
<organism evidence="1 2">
    <name type="scientific">Trichoderma citrinoviride</name>
    <dbReference type="NCBI Taxonomy" id="58853"/>
    <lineage>
        <taxon>Eukaryota</taxon>
        <taxon>Fungi</taxon>
        <taxon>Dikarya</taxon>
        <taxon>Ascomycota</taxon>
        <taxon>Pezizomycotina</taxon>
        <taxon>Sordariomycetes</taxon>
        <taxon>Hypocreomycetidae</taxon>
        <taxon>Hypocreales</taxon>
        <taxon>Hypocreaceae</taxon>
        <taxon>Trichoderma</taxon>
    </lineage>
</organism>
<dbReference type="AlphaFoldDB" id="A0A2T4BNP9"/>
<name>A0A2T4BNP9_9HYPO</name>
<dbReference type="GeneID" id="36606669"/>
<sequence>MSHEKLQTPAASSPATSHSVSLILSDVLPPNPGSWKHAVVSLSSRKQEHIMDGLGRLHSEESRFSTWSVIGEAVSRALLSESAGLYLQSAMKLHHKDFLLFTRTAATGDDATAGILEVDFVQKIKGAEWQGHWQEARPTLAHFVRNSLEQFHMLDKSRNEDATQSVQTDKEKG</sequence>
<protein>
    <submittedName>
        <fullName evidence="1">Uncharacterized protein</fullName>
    </submittedName>
</protein>
<proteinExistence type="predicted"/>
<keyword evidence="2" id="KW-1185">Reference proteome</keyword>
<dbReference type="RefSeq" id="XP_024754242.1">
    <property type="nucleotide sequence ID" value="XM_024898551.1"/>
</dbReference>
<evidence type="ECO:0000313" key="2">
    <source>
        <dbReference type="Proteomes" id="UP000241546"/>
    </source>
</evidence>
<reference evidence="2" key="1">
    <citation type="submission" date="2016-07" db="EMBL/GenBank/DDBJ databases">
        <title>Multiple horizontal gene transfer events from other fungi enriched the ability of initially mycotrophic Trichoderma (Ascomycota) to feed on dead plant biomass.</title>
        <authorList>
            <consortium name="DOE Joint Genome Institute"/>
            <person name="Atanasova L."/>
            <person name="Chenthamara K."/>
            <person name="Zhang J."/>
            <person name="Grujic M."/>
            <person name="Henrissat B."/>
            <person name="Kuo A."/>
            <person name="Aerts A."/>
            <person name="Salamov A."/>
            <person name="Lipzen A."/>
            <person name="Labutti K."/>
            <person name="Barry K."/>
            <person name="Miao Y."/>
            <person name="Rahimi M.J."/>
            <person name="Shen Q."/>
            <person name="Grigoriev I.V."/>
            <person name="Kubicek C.P."/>
            <person name="Druzhinina I.S."/>
        </authorList>
    </citation>
    <scope>NUCLEOTIDE SEQUENCE [LARGE SCALE GENOMIC DNA]</scope>
    <source>
        <strain evidence="2">TUCIM 6016</strain>
    </source>
</reference>
<gene>
    <name evidence="1" type="ORF">BBK36DRAFT_782</name>
</gene>